<proteinExistence type="predicted"/>
<dbReference type="Proteomes" id="UP000293719">
    <property type="component" value="Chromosome"/>
</dbReference>
<dbReference type="Pfam" id="PF08421">
    <property type="entry name" value="Methyltransf_13"/>
    <property type="match status" value="1"/>
</dbReference>
<accession>A0A4P6V2K0</accession>
<dbReference type="KEGG" id="rpod:E0E05_09535"/>
<feature type="domain" description="C-methyltransferase" evidence="2">
    <location>
        <begin position="253"/>
        <end position="389"/>
    </location>
</feature>
<dbReference type="Gene3D" id="3.40.50.150">
    <property type="entry name" value="Vaccinia Virus protein VP39"/>
    <property type="match status" value="1"/>
</dbReference>
<evidence type="ECO:0000313" key="4">
    <source>
        <dbReference type="Proteomes" id="UP000293719"/>
    </source>
</evidence>
<dbReference type="PANTHER" id="PTHR43861">
    <property type="entry name" value="TRANS-ACONITATE 2-METHYLTRANSFERASE-RELATED"/>
    <property type="match status" value="1"/>
</dbReference>
<dbReference type="GeneID" id="90767537"/>
<keyword evidence="3" id="KW-0489">Methyltransferase</keyword>
<evidence type="ECO:0000259" key="1">
    <source>
        <dbReference type="Pfam" id="PF08421"/>
    </source>
</evidence>
<dbReference type="AlphaFoldDB" id="A0A4P6V2K0"/>
<keyword evidence="3" id="KW-0808">Transferase</keyword>
<name>A0A4P6V2K0_9HYPH</name>
<reference evidence="3 4" key="1">
    <citation type="journal article" date="2017" name="Int. J. Syst. Evol. Microbiol.">
        <title>Roseitalea porphyridii gen. nov., sp. nov., isolated from a red alga, and reclassification of Hoeflea suaedae Chung et al. 2013 as Pseudohoeflea suaedae gen. nov., comb. nov.</title>
        <authorList>
            <person name="Hyeon J.W."/>
            <person name="Jeong S.E."/>
            <person name="Baek K."/>
            <person name="Jeon C.O."/>
        </authorList>
    </citation>
    <scope>NUCLEOTIDE SEQUENCE [LARGE SCALE GENOMIC DNA]</scope>
    <source>
        <strain evidence="3 4">MA7-20</strain>
    </source>
</reference>
<gene>
    <name evidence="3" type="ORF">E0E05_09535</name>
</gene>
<dbReference type="InterPro" id="IPR029063">
    <property type="entry name" value="SAM-dependent_MTases_sf"/>
</dbReference>
<dbReference type="Gene3D" id="3.40.50.720">
    <property type="entry name" value="NAD(P)-binding Rossmann-like Domain"/>
    <property type="match status" value="1"/>
</dbReference>
<dbReference type="RefSeq" id="WP_131616500.1">
    <property type="nucleotide sequence ID" value="NZ_CP036532.1"/>
</dbReference>
<dbReference type="GO" id="GO:0032259">
    <property type="term" value="P:methylation"/>
    <property type="evidence" value="ECO:0007669"/>
    <property type="project" value="UniProtKB-KW"/>
</dbReference>
<dbReference type="InterPro" id="IPR013691">
    <property type="entry name" value="MeTrfase_14"/>
</dbReference>
<dbReference type="EMBL" id="CP036532">
    <property type="protein sequence ID" value="QBK30816.1"/>
    <property type="molecule type" value="Genomic_DNA"/>
</dbReference>
<feature type="domain" description="Methyltransferase putative zinc binding" evidence="1">
    <location>
        <begin position="12"/>
        <end position="72"/>
    </location>
</feature>
<dbReference type="InterPro" id="IPR038576">
    <property type="entry name" value="Methyltransf_Zn-bd_dom_put_sf"/>
</dbReference>
<dbReference type="OrthoDB" id="9815644at2"/>
<dbReference type="Gene3D" id="6.20.50.110">
    <property type="entry name" value="Methyltransferase, zinc-binding domain"/>
    <property type="match status" value="1"/>
</dbReference>
<dbReference type="InterPro" id="IPR013630">
    <property type="entry name" value="Methyltransf_Zn-bd_dom_put"/>
</dbReference>
<protein>
    <submittedName>
        <fullName evidence="3">Methyltransferase domain-containing protein</fullName>
    </submittedName>
</protein>
<evidence type="ECO:0000313" key="3">
    <source>
        <dbReference type="EMBL" id="QBK30816.1"/>
    </source>
</evidence>
<dbReference type="Pfam" id="PF08484">
    <property type="entry name" value="Methyltransf_14"/>
    <property type="match status" value="1"/>
</dbReference>
<dbReference type="Pfam" id="PF13489">
    <property type="entry name" value="Methyltransf_23"/>
    <property type="match status" value="1"/>
</dbReference>
<dbReference type="SUPFAM" id="SSF53335">
    <property type="entry name" value="S-adenosyl-L-methionine-dependent methyltransferases"/>
    <property type="match status" value="1"/>
</dbReference>
<evidence type="ECO:0000259" key="2">
    <source>
        <dbReference type="Pfam" id="PF08484"/>
    </source>
</evidence>
<organism evidence="3 4">
    <name type="scientific">Roseitalea porphyridii</name>
    <dbReference type="NCBI Taxonomy" id="1852022"/>
    <lineage>
        <taxon>Bacteria</taxon>
        <taxon>Pseudomonadati</taxon>
        <taxon>Pseudomonadota</taxon>
        <taxon>Alphaproteobacteria</taxon>
        <taxon>Hyphomicrobiales</taxon>
        <taxon>Ahrensiaceae</taxon>
        <taxon>Roseitalea</taxon>
    </lineage>
</organism>
<dbReference type="PANTHER" id="PTHR43861:SF5">
    <property type="entry name" value="BLL5978 PROTEIN"/>
    <property type="match status" value="1"/>
</dbReference>
<keyword evidence="4" id="KW-1185">Reference proteome</keyword>
<sequence>MKKPETRLTTRCELCGSTVLEHVLDLGDHPMCDDLVPTGDQRVAQKYPISIMFCDTCKTAHQAHQIPKSVLFPPSYHYRARHTADVLSGMKQLVARVEEAAGSLSGETVLDVGCNDGSLLTLFREKGAKTLGIEPTDAAADAIESGHTVRQDYFTTATAEEIVALAGQPRIVTFTNVFAHIENLKELLNALRVLMGPHTIVVIENHYLGSVLDRYQFDTFYHEHPRTYSLTSFSYVAEALGVEVLSVEFPKRYGGNIRVMLGHDRAASARTADDQTDPDEADFCERLYDLGRRVPTWRSRKRDLIDEMVDEHGPLIGKAFPGRAAILVELLDLDEGVLQRVHEKPGSMKIGHNIPGTMIPIVSDDCMDWENHGDAPIINLAWHISHEIRGYLGKRGLTAPIVDIFNADEFDRLSP</sequence>
<dbReference type="GO" id="GO:0008168">
    <property type="term" value="F:methyltransferase activity"/>
    <property type="evidence" value="ECO:0007669"/>
    <property type="project" value="UniProtKB-KW"/>
</dbReference>